<proteinExistence type="predicted"/>
<dbReference type="Pfam" id="PF03929">
    <property type="entry name" value="PepSY_TM"/>
    <property type="match status" value="1"/>
</dbReference>
<dbReference type="PANTHER" id="PTHR34219">
    <property type="entry name" value="IRON-REGULATED INNER MEMBRANE PROTEIN-RELATED"/>
    <property type="match status" value="1"/>
</dbReference>
<organism evidence="2 3">
    <name type="scientific">Methylobacterium jeotgali</name>
    <dbReference type="NCBI Taxonomy" id="381630"/>
    <lineage>
        <taxon>Bacteria</taxon>
        <taxon>Pseudomonadati</taxon>
        <taxon>Pseudomonadota</taxon>
        <taxon>Alphaproteobacteria</taxon>
        <taxon>Hyphomicrobiales</taxon>
        <taxon>Methylobacteriaceae</taxon>
        <taxon>Methylobacterium</taxon>
    </lineage>
</organism>
<feature type="transmembrane region" description="Helical" evidence="1">
    <location>
        <begin position="216"/>
        <end position="237"/>
    </location>
</feature>
<comment type="caution">
    <text evidence="2">The sequence shown here is derived from an EMBL/GenBank/DDBJ whole genome shotgun (WGS) entry which is preliminary data.</text>
</comment>
<sequence>MTSFGKRLRRWLYLGHRWLGIVTCLFFAVWFVSGVVMMYVGFPRLTETERRAALPPVAWDRVALEPEAALARVGTEPGVLRRLDLSMLDDEPVYRIVSREGRLTTLSAVDGSLVGPVSAERALAVARHHPATREPDVLGLIERDQWSVPQRFDPLRPFHLVALGDPADTRLYVSAVTGEIALDTTSRERFWNWLGAVPHWIYFTPLRAQVDLWREVVLWLSGVAVVGALTGAVVGVLRVRLRRRYGGGKVTPYRGWMAWHHLGGLVAGATLLTFIASGWLSMNPNRWFSPREPDRAALDRYQGPPGAPPPLDRAALAAACPGAVQARFSRLDGQPDVLLACPDGRTLPCCGPRIGRMEERIAAAAARLIPDAPPPRIARLETEDLYWYGHHQERQLPVLRAVFSDPAETWFHIDPDTGEIMNRTDRSNRIYRWLFTGLHSFDFGPLIRNRPAWDLLVIALSLGGLIVSVSGIVVGWRRLGIKMHRRDPRGWRPR</sequence>
<dbReference type="PANTHER" id="PTHR34219:SF6">
    <property type="entry name" value="BLR3280 PROTEIN"/>
    <property type="match status" value="1"/>
</dbReference>
<protein>
    <recommendedName>
        <fullName evidence="4">Peptidase</fullName>
    </recommendedName>
</protein>
<name>A0ABQ4SSS9_9HYPH</name>
<keyword evidence="3" id="KW-1185">Reference proteome</keyword>
<reference evidence="2" key="2">
    <citation type="submission" date="2021-08" db="EMBL/GenBank/DDBJ databases">
        <authorList>
            <person name="Tani A."/>
            <person name="Ola A."/>
            <person name="Ogura Y."/>
            <person name="Katsura K."/>
            <person name="Hayashi T."/>
        </authorList>
    </citation>
    <scope>NUCLEOTIDE SEQUENCE</scope>
    <source>
        <strain evidence="2">LMG 23639</strain>
    </source>
</reference>
<keyword evidence="1" id="KW-0472">Membrane</keyword>
<accession>A0ABQ4SSS9</accession>
<reference evidence="2" key="1">
    <citation type="journal article" date="2021" name="Front. Microbiol.">
        <title>Comprehensive Comparative Genomics and Phenotyping of Methylobacterium Species.</title>
        <authorList>
            <person name="Alessa O."/>
            <person name="Ogura Y."/>
            <person name="Fujitani Y."/>
            <person name="Takami H."/>
            <person name="Hayashi T."/>
            <person name="Sahin N."/>
            <person name="Tani A."/>
        </authorList>
    </citation>
    <scope>NUCLEOTIDE SEQUENCE</scope>
    <source>
        <strain evidence="2">LMG 23639</strain>
    </source>
</reference>
<gene>
    <name evidence="2" type="ORF">AOPFMNJM_0022</name>
</gene>
<evidence type="ECO:0000256" key="1">
    <source>
        <dbReference type="SAM" id="Phobius"/>
    </source>
</evidence>
<dbReference type="RefSeq" id="WP_238273455.1">
    <property type="nucleotide sequence ID" value="NZ_BPQR01000001.1"/>
</dbReference>
<keyword evidence="1" id="KW-0812">Transmembrane</keyword>
<feature type="transmembrane region" description="Helical" evidence="1">
    <location>
        <begin position="20"/>
        <end position="42"/>
    </location>
</feature>
<dbReference type="EMBL" id="BPQR01000001">
    <property type="protein sequence ID" value="GJE04731.1"/>
    <property type="molecule type" value="Genomic_DNA"/>
</dbReference>
<evidence type="ECO:0000313" key="3">
    <source>
        <dbReference type="Proteomes" id="UP001055102"/>
    </source>
</evidence>
<evidence type="ECO:0000313" key="2">
    <source>
        <dbReference type="EMBL" id="GJE04731.1"/>
    </source>
</evidence>
<keyword evidence="1" id="KW-1133">Transmembrane helix</keyword>
<feature type="transmembrane region" description="Helical" evidence="1">
    <location>
        <begin position="257"/>
        <end position="281"/>
    </location>
</feature>
<dbReference type="InterPro" id="IPR005625">
    <property type="entry name" value="PepSY-ass_TM"/>
</dbReference>
<dbReference type="Proteomes" id="UP001055102">
    <property type="component" value="Unassembled WGS sequence"/>
</dbReference>
<feature type="transmembrane region" description="Helical" evidence="1">
    <location>
        <begin position="453"/>
        <end position="476"/>
    </location>
</feature>
<evidence type="ECO:0008006" key="4">
    <source>
        <dbReference type="Google" id="ProtNLM"/>
    </source>
</evidence>